<evidence type="ECO:0000256" key="1">
    <source>
        <dbReference type="SAM" id="MobiDB-lite"/>
    </source>
</evidence>
<keyword evidence="3" id="KW-1185">Reference proteome</keyword>
<organism evidence="2 3">
    <name type="scientific">Linnemannia elongata AG-77</name>
    <dbReference type="NCBI Taxonomy" id="1314771"/>
    <lineage>
        <taxon>Eukaryota</taxon>
        <taxon>Fungi</taxon>
        <taxon>Fungi incertae sedis</taxon>
        <taxon>Mucoromycota</taxon>
        <taxon>Mortierellomycotina</taxon>
        <taxon>Mortierellomycetes</taxon>
        <taxon>Mortierellales</taxon>
        <taxon>Mortierellaceae</taxon>
        <taxon>Linnemannia</taxon>
    </lineage>
</organism>
<dbReference type="EMBL" id="KV442020">
    <property type="protein sequence ID" value="OAQ33632.1"/>
    <property type="molecule type" value="Genomic_DNA"/>
</dbReference>
<evidence type="ECO:0000313" key="2">
    <source>
        <dbReference type="EMBL" id="OAQ33632.1"/>
    </source>
</evidence>
<accession>A0A197K7I0</accession>
<dbReference type="OrthoDB" id="2127950at2759"/>
<reference evidence="2 3" key="1">
    <citation type="submission" date="2016-05" db="EMBL/GenBank/DDBJ databases">
        <title>Genome sequencing reveals origins of a unique bacterial endosymbiosis in the earliest lineages of terrestrial Fungi.</title>
        <authorList>
            <consortium name="DOE Joint Genome Institute"/>
            <person name="Uehling J."/>
            <person name="Gryganskyi A."/>
            <person name="Hameed K."/>
            <person name="Tschaplinski T."/>
            <person name="Misztal P."/>
            <person name="Wu S."/>
            <person name="Desiro A."/>
            <person name="Vande Pol N."/>
            <person name="Du Z.-Y."/>
            <person name="Zienkiewicz A."/>
            <person name="Zienkiewicz K."/>
            <person name="Morin E."/>
            <person name="Tisserant E."/>
            <person name="Splivallo R."/>
            <person name="Hainaut M."/>
            <person name="Henrissat B."/>
            <person name="Ohm R."/>
            <person name="Kuo A."/>
            <person name="Yan J."/>
            <person name="Lipzen A."/>
            <person name="Nolan M."/>
            <person name="Labutti K."/>
            <person name="Barry K."/>
            <person name="Goldstein A."/>
            <person name="Labbe J."/>
            <person name="Schadt C."/>
            <person name="Tuskan G."/>
            <person name="Grigoriev I."/>
            <person name="Martin F."/>
            <person name="Vilgalys R."/>
            <person name="Bonito G."/>
        </authorList>
    </citation>
    <scope>NUCLEOTIDE SEQUENCE [LARGE SCALE GENOMIC DNA]</scope>
    <source>
        <strain evidence="2 3">AG-77</strain>
    </source>
</reference>
<dbReference type="AlphaFoldDB" id="A0A197K7I0"/>
<protein>
    <recommendedName>
        <fullName evidence="4">Nascent polypeptide-associated complex subunit alpha-like UBA domain-containing protein</fullName>
    </recommendedName>
</protein>
<feature type="region of interest" description="Disordered" evidence="1">
    <location>
        <begin position="1"/>
        <end position="26"/>
    </location>
</feature>
<feature type="compositionally biased region" description="Acidic residues" evidence="1">
    <location>
        <begin position="1"/>
        <end position="15"/>
    </location>
</feature>
<name>A0A197K7I0_9FUNG</name>
<dbReference type="Proteomes" id="UP000078512">
    <property type="component" value="Unassembled WGS sequence"/>
</dbReference>
<evidence type="ECO:0000313" key="3">
    <source>
        <dbReference type="Proteomes" id="UP000078512"/>
    </source>
</evidence>
<dbReference type="Gene3D" id="1.10.8.10">
    <property type="entry name" value="DNA helicase RuvA subunit, C-terminal domain"/>
    <property type="match status" value="1"/>
</dbReference>
<sequence>MMDISVDAEEEESPEETTGAGDEEIVSKNPDLEVDQTMVELVASQGHVTEHRAKVALQNENGDILAALMSLTLHPDHDAEGLKNLENAIGSQVKSKCSFIAMLCR</sequence>
<gene>
    <name evidence="2" type="ORF">K457DRAFT_860313</name>
</gene>
<evidence type="ECO:0008006" key="4">
    <source>
        <dbReference type="Google" id="ProtNLM"/>
    </source>
</evidence>
<proteinExistence type="predicted"/>